<comment type="caution">
    <text evidence="3">The sequence shown here is derived from an EMBL/GenBank/DDBJ whole genome shotgun (WGS) entry which is preliminary data.</text>
</comment>
<accession>A0A562ZT52</accession>
<dbReference type="GO" id="GO:0016887">
    <property type="term" value="F:ATP hydrolysis activity"/>
    <property type="evidence" value="ECO:0007669"/>
    <property type="project" value="InterPro"/>
</dbReference>
<dbReference type="Gene3D" id="3.30.450.90">
    <property type="match status" value="1"/>
</dbReference>
<comment type="similarity">
    <text evidence="1">Belongs to the GSP E family.</text>
</comment>
<feature type="domain" description="Bacterial type II secretion system protein E" evidence="2">
    <location>
        <begin position="37"/>
        <end position="297"/>
    </location>
</feature>
<organism evidence="3 4">
    <name type="scientific">Caenimonas sedimenti</name>
    <dbReference type="NCBI Taxonomy" id="2596921"/>
    <lineage>
        <taxon>Bacteria</taxon>
        <taxon>Pseudomonadati</taxon>
        <taxon>Pseudomonadota</taxon>
        <taxon>Betaproteobacteria</taxon>
        <taxon>Burkholderiales</taxon>
        <taxon>Comamonadaceae</taxon>
        <taxon>Caenimonas</taxon>
    </lineage>
</organism>
<sequence length="332" mass="36443">MTSSMAITPSALPTAQRIGFKQQVLAQLKDTLHALRPMLEDEDVNEIMVNAPNEVFISKAGREFRVAVKLNAGEISAAITLIATLVAREVGEKSGQRTLSGRLPGFRVEAILPPVAVNGPSMCIRRHASRILTLDEYIGKGVISERHAQEFADTMSGTKNFLIVGGTGSGKTTLMNTALALMPREDRLFVIETVHELQLQNENHVVVECDEDYGVSPRRAVRTAMRYAPKRIIVGELRGPEAYDWKDAANTGHPGSGATIHANSAKQALPRLENLLLMADMGVPYDPLRASIAETVQVMFFIERQGAQRTVSQVSRLHGYDRQRGTYEIEAV</sequence>
<dbReference type="SUPFAM" id="SSF52540">
    <property type="entry name" value="P-loop containing nucleoside triphosphate hydrolases"/>
    <property type="match status" value="1"/>
</dbReference>
<evidence type="ECO:0000313" key="4">
    <source>
        <dbReference type="Proteomes" id="UP000318199"/>
    </source>
</evidence>
<dbReference type="InterPro" id="IPR050921">
    <property type="entry name" value="T4SS_GSP_E_ATPase"/>
</dbReference>
<keyword evidence="4" id="KW-1185">Reference proteome</keyword>
<proteinExistence type="inferred from homology"/>
<dbReference type="PANTHER" id="PTHR30486">
    <property type="entry name" value="TWITCHING MOTILITY PROTEIN PILT"/>
    <property type="match status" value="1"/>
</dbReference>
<dbReference type="CDD" id="cd01130">
    <property type="entry name" value="VirB11-like_ATPase"/>
    <property type="match status" value="1"/>
</dbReference>
<gene>
    <name evidence="3" type="ORF">FN976_11150</name>
</gene>
<dbReference type="PANTHER" id="PTHR30486:SF6">
    <property type="entry name" value="TYPE IV PILUS RETRACTATION ATPASE PILT"/>
    <property type="match status" value="1"/>
</dbReference>
<reference evidence="3 4" key="1">
    <citation type="submission" date="2019-07" db="EMBL/GenBank/DDBJ databases">
        <title>Caenimonas sedimenti sp. nov., isolated from activated sludge.</title>
        <authorList>
            <person name="Xu J."/>
        </authorList>
    </citation>
    <scope>NUCLEOTIDE SEQUENCE [LARGE SCALE GENOMIC DNA]</scope>
    <source>
        <strain evidence="3 4">HX-9-20</strain>
    </source>
</reference>
<dbReference type="AlphaFoldDB" id="A0A562ZT52"/>
<dbReference type="InterPro" id="IPR027417">
    <property type="entry name" value="P-loop_NTPase"/>
</dbReference>
<protein>
    <submittedName>
        <fullName evidence="3">CpaF family protein</fullName>
    </submittedName>
</protein>
<name>A0A562ZT52_9BURK</name>
<dbReference type="InterPro" id="IPR001482">
    <property type="entry name" value="T2SS/T4SS_dom"/>
</dbReference>
<dbReference type="Proteomes" id="UP000318199">
    <property type="component" value="Unassembled WGS sequence"/>
</dbReference>
<evidence type="ECO:0000256" key="1">
    <source>
        <dbReference type="ARBA" id="ARBA00006611"/>
    </source>
</evidence>
<evidence type="ECO:0000313" key="3">
    <source>
        <dbReference type="EMBL" id="TWO71465.1"/>
    </source>
</evidence>
<dbReference type="OrthoDB" id="9810761at2"/>
<dbReference type="Pfam" id="PF00437">
    <property type="entry name" value="T2SSE"/>
    <property type="match status" value="1"/>
</dbReference>
<dbReference type="EMBL" id="VOBQ01000008">
    <property type="protein sequence ID" value="TWO71465.1"/>
    <property type="molecule type" value="Genomic_DNA"/>
</dbReference>
<evidence type="ECO:0000259" key="2">
    <source>
        <dbReference type="Pfam" id="PF00437"/>
    </source>
</evidence>
<dbReference type="Gene3D" id="3.40.50.300">
    <property type="entry name" value="P-loop containing nucleotide triphosphate hydrolases"/>
    <property type="match status" value="1"/>
</dbReference>